<keyword evidence="4" id="KW-1185">Reference proteome</keyword>
<dbReference type="Proteomes" id="UP001168528">
    <property type="component" value="Unassembled WGS sequence"/>
</dbReference>
<feature type="domain" description="Mut7-C RNAse" evidence="1">
    <location>
        <begin position="97"/>
        <end position="239"/>
    </location>
</feature>
<gene>
    <name evidence="3" type="ORF">Q0590_29695</name>
</gene>
<comment type="caution">
    <text evidence="3">The sequence shown here is derived from an EMBL/GenBank/DDBJ whole genome shotgun (WGS) entry which is preliminary data.</text>
</comment>
<sequence>MAFSATFSFHGSLADFFPKNNQEPIPYVFKGTPSIKDAIETMGVPHVEVDVILVNNSPVNFTYLLSPNDQVQIYPKNHLPPNRTFVHLIKKFPDFPQFILDVHLGKLARLLRMLGFDALYEKNYTDTQIAEIAFAEVRIVLTRDILLLKRKSIEWGYWLRSKHPKEQLLEVLHYFELQQAFRPFYRCMACNGCIQRVEKKEIVHLLLPETNRFFEEFYQCSQCHNIYWKGSHYEKMESFIKQCTSNS</sequence>
<proteinExistence type="predicted"/>
<protein>
    <submittedName>
        <fullName evidence="3">Mut7-C RNAse domain-containing protein</fullName>
    </submittedName>
</protein>
<dbReference type="RefSeq" id="WP_302041287.1">
    <property type="nucleotide sequence ID" value="NZ_JAUKPO010000031.1"/>
</dbReference>
<dbReference type="EMBL" id="JAUKPO010000031">
    <property type="protein sequence ID" value="MDO1450486.1"/>
    <property type="molecule type" value="Genomic_DNA"/>
</dbReference>
<dbReference type="PANTHER" id="PTHR39081">
    <property type="entry name" value="MUT7-C DOMAIN-CONTAINING PROTEIN"/>
    <property type="match status" value="1"/>
</dbReference>
<dbReference type="InterPro" id="IPR002782">
    <property type="entry name" value="Mut7-C_RNAse_dom"/>
</dbReference>
<feature type="domain" description="Ubiquitin Mut7-C" evidence="2">
    <location>
        <begin position="5"/>
        <end position="78"/>
    </location>
</feature>
<dbReference type="Pfam" id="PF01927">
    <property type="entry name" value="Mut7-C"/>
    <property type="match status" value="1"/>
</dbReference>
<dbReference type="PANTHER" id="PTHR39081:SF1">
    <property type="entry name" value="MUT7-C RNASE DOMAIN-CONTAINING PROTEIN"/>
    <property type="match status" value="1"/>
</dbReference>
<reference evidence="3" key="1">
    <citation type="submission" date="2023-07" db="EMBL/GenBank/DDBJ databases">
        <title>The genome sequence of Rhodocytophaga aerolata KACC 12507.</title>
        <authorList>
            <person name="Zhang X."/>
        </authorList>
    </citation>
    <scope>NUCLEOTIDE SEQUENCE</scope>
    <source>
        <strain evidence="3">KACC 12507</strain>
    </source>
</reference>
<accession>A0ABT8REF7</accession>
<evidence type="ECO:0000313" key="4">
    <source>
        <dbReference type="Proteomes" id="UP001168528"/>
    </source>
</evidence>
<evidence type="ECO:0000313" key="3">
    <source>
        <dbReference type="EMBL" id="MDO1450486.1"/>
    </source>
</evidence>
<dbReference type="InterPro" id="IPR027798">
    <property type="entry name" value="Ub_Mut7C"/>
</dbReference>
<organism evidence="3 4">
    <name type="scientific">Rhodocytophaga aerolata</name>
    <dbReference type="NCBI Taxonomy" id="455078"/>
    <lineage>
        <taxon>Bacteria</taxon>
        <taxon>Pseudomonadati</taxon>
        <taxon>Bacteroidota</taxon>
        <taxon>Cytophagia</taxon>
        <taxon>Cytophagales</taxon>
        <taxon>Rhodocytophagaceae</taxon>
        <taxon>Rhodocytophaga</taxon>
    </lineage>
</organism>
<dbReference type="Pfam" id="PF14451">
    <property type="entry name" value="Ub-Mut7C"/>
    <property type="match status" value="1"/>
</dbReference>
<evidence type="ECO:0000259" key="1">
    <source>
        <dbReference type="Pfam" id="PF01927"/>
    </source>
</evidence>
<name>A0ABT8REF7_9BACT</name>
<evidence type="ECO:0000259" key="2">
    <source>
        <dbReference type="Pfam" id="PF14451"/>
    </source>
</evidence>